<dbReference type="EMBL" id="LT634362">
    <property type="protein sequence ID" value="SFZ89117.1"/>
    <property type="molecule type" value="Genomic_DNA"/>
</dbReference>
<sequence length="135" mass="15479">MNPVLQAYLLENHISLSDVARRGHLELAVLKKMCRKSLNQWPIYFLKALAAATERSPEQILADILKLELQHTVVLRTDLDHLTIMDVPFANKELYEEARDLLLVYIRAGFSPSNSDVKTVRRALQRKKQKTAKGQ</sequence>
<protein>
    <submittedName>
        <fullName evidence="1">Uncharacterized protein</fullName>
    </submittedName>
</protein>
<dbReference type="AlphaFoldDB" id="A0A1K2I9R4"/>
<accession>A0A1K2I9R4</accession>
<proteinExistence type="predicted"/>
<name>A0A1K2I9R4_9LACO</name>
<evidence type="ECO:0000313" key="1">
    <source>
        <dbReference type="EMBL" id="SFZ89117.1"/>
    </source>
</evidence>
<reference evidence="1" key="1">
    <citation type="submission" date="2016-11" db="EMBL/GenBank/DDBJ databases">
        <authorList>
            <person name="Jaros S."/>
            <person name="Januszkiewicz K."/>
            <person name="Wedrychowicz H."/>
        </authorList>
    </citation>
    <scope>NUCLEOTIDE SEQUENCE</scope>
    <source>
        <strain evidence="1">ACA-DC 565</strain>
    </source>
</reference>
<organism evidence="1">
    <name type="scientific">Loigolactobacillus rennini</name>
    <dbReference type="NCBI Taxonomy" id="238013"/>
    <lineage>
        <taxon>Bacteria</taxon>
        <taxon>Bacillati</taxon>
        <taxon>Bacillota</taxon>
        <taxon>Bacilli</taxon>
        <taxon>Lactobacillales</taxon>
        <taxon>Lactobacillaceae</taxon>
        <taxon>Loigolactobacillus</taxon>
    </lineage>
</organism>
<gene>
    <name evidence="1" type="ORF">LREN565_2230</name>
</gene>